<gene>
    <name evidence="1" type="ORF">KR50_23540</name>
</gene>
<sequence length="138" mass="16227">MKSEMYELVKHNDPNGKIQVVEYDGKHNDNVEFVVGFGIDHFAEQVQGVIETTDFVKTSKLRHSSSGYATYTRKELLTEIIANNDRFRYDYDELLKETLPEKLKTDHQLPVNRFIKYSTIDDIQTLDHKIVKKKKYEI</sequence>
<evidence type="ECO:0000313" key="2">
    <source>
        <dbReference type="Proteomes" id="UP000031972"/>
    </source>
</evidence>
<organism evidence="1 2">
    <name type="scientific">Jeotgalibacillus campisalis</name>
    <dbReference type="NCBI Taxonomy" id="220754"/>
    <lineage>
        <taxon>Bacteria</taxon>
        <taxon>Bacillati</taxon>
        <taxon>Bacillota</taxon>
        <taxon>Bacilli</taxon>
        <taxon>Bacillales</taxon>
        <taxon>Caryophanaceae</taxon>
        <taxon>Jeotgalibacillus</taxon>
    </lineage>
</organism>
<reference evidence="1 2" key="1">
    <citation type="submission" date="2015-01" db="EMBL/GenBank/DDBJ databases">
        <title>Jeotgalibacillus campisalis genome sequencing.</title>
        <authorList>
            <person name="Goh K.M."/>
            <person name="Chan K.-G."/>
            <person name="Yaakop A.S."/>
            <person name="Ee R."/>
            <person name="Gan H.M."/>
            <person name="Chan C.S."/>
        </authorList>
    </citation>
    <scope>NUCLEOTIDE SEQUENCE [LARGE SCALE GENOMIC DNA]</scope>
    <source>
        <strain evidence="1 2">SF-57</strain>
    </source>
</reference>
<dbReference type="RefSeq" id="WP_041058454.1">
    <property type="nucleotide sequence ID" value="NZ_JXRR01000015.1"/>
</dbReference>
<name>A0A0C2VDP5_9BACL</name>
<comment type="caution">
    <text evidence="1">The sequence shown here is derived from an EMBL/GenBank/DDBJ whole genome shotgun (WGS) entry which is preliminary data.</text>
</comment>
<proteinExistence type="predicted"/>
<keyword evidence="2" id="KW-1185">Reference proteome</keyword>
<accession>A0A0C2VDP5</accession>
<dbReference type="EMBL" id="JXRR01000015">
    <property type="protein sequence ID" value="KIL47032.1"/>
    <property type="molecule type" value="Genomic_DNA"/>
</dbReference>
<dbReference type="PATRIC" id="fig|220754.4.peg.2371"/>
<dbReference type="AlphaFoldDB" id="A0A0C2VDP5"/>
<evidence type="ECO:0000313" key="1">
    <source>
        <dbReference type="EMBL" id="KIL47032.1"/>
    </source>
</evidence>
<dbReference type="OrthoDB" id="78172at2"/>
<protein>
    <submittedName>
        <fullName evidence="1">Uncharacterized protein</fullName>
    </submittedName>
</protein>
<dbReference type="Proteomes" id="UP000031972">
    <property type="component" value="Unassembled WGS sequence"/>
</dbReference>